<evidence type="ECO:0000256" key="3">
    <source>
        <dbReference type="ARBA" id="ARBA00022737"/>
    </source>
</evidence>
<dbReference type="InterPro" id="IPR037593">
    <property type="entry name" value="MIOS/Sea4"/>
</dbReference>
<dbReference type="AlphaFoldDB" id="A0A0C2J0H0"/>
<evidence type="ECO:0000256" key="1">
    <source>
        <dbReference type="ARBA" id="ARBA00009713"/>
    </source>
</evidence>
<evidence type="ECO:0000259" key="5">
    <source>
        <dbReference type="Pfam" id="PF17034"/>
    </source>
</evidence>
<dbReference type="Pfam" id="PF17034">
    <property type="entry name" value="zinc_ribbon_16"/>
    <property type="match status" value="1"/>
</dbReference>
<dbReference type="HOGENOM" id="CLU_005843_0_0_1"/>
<dbReference type="InterPro" id="IPR036322">
    <property type="entry name" value="WD40_repeat_dom_sf"/>
</dbReference>
<dbReference type="FunFam" id="2.130.10.10:FF:001167">
    <property type="entry name" value="Uncharacterized protein"/>
    <property type="match status" value="1"/>
</dbReference>
<keyword evidence="2" id="KW-0853">WD repeat</keyword>
<dbReference type="PANTHER" id="PTHR16453">
    <property type="entry name" value="WD40 DOMAIN-CONTAINING PROTEIN MIO FAMILY MEMBER"/>
    <property type="match status" value="1"/>
</dbReference>
<evidence type="ECO:0000259" key="6">
    <source>
        <dbReference type="Pfam" id="PF21719"/>
    </source>
</evidence>
<feature type="compositionally biased region" description="Low complexity" evidence="4">
    <location>
        <begin position="740"/>
        <end position="756"/>
    </location>
</feature>
<dbReference type="GO" id="GO:1904263">
    <property type="term" value="P:positive regulation of TORC1 signaling"/>
    <property type="evidence" value="ECO:0007669"/>
    <property type="project" value="TreeGrafter"/>
</dbReference>
<dbReference type="CDD" id="cd16691">
    <property type="entry name" value="mRING-H2-C3H3C2_Mio"/>
    <property type="match status" value="1"/>
</dbReference>
<dbReference type="GeneID" id="63673345"/>
<evidence type="ECO:0000256" key="2">
    <source>
        <dbReference type="ARBA" id="ARBA00022574"/>
    </source>
</evidence>
<dbReference type="InterPro" id="IPR015943">
    <property type="entry name" value="WD40/YVTN_repeat-like_dom_sf"/>
</dbReference>
<gene>
    <name evidence="7" type="ORF">SPBR_00104</name>
</gene>
<keyword evidence="3" id="KW-0677">Repeat</keyword>
<dbReference type="RefSeq" id="XP_040618642.1">
    <property type="nucleotide sequence ID" value="XM_040758424.1"/>
</dbReference>
<evidence type="ECO:0000313" key="7">
    <source>
        <dbReference type="EMBL" id="KIH90632.1"/>
    </source>
</evidence>
<dbReference type="GO" id="GO:0005737">
    <property type="term" value="C:cytoplasm"/>
    <property type="evidence" value="ECO:0007669"/>
    <property type="project" value="TreeGrafter"/>
</dbReference>
<dbReference type="InterPro" id="IPR031488">
    <property type="entry name" value="Zn_ribbon_mio"/>
</dbReference>
<dbReference type="VEuPathDB" id="FungiDB:SPBR_00104"/>
<sequence length="1146" mass="125343">MDGPETGLVRWSPNASIDSFLHVNLHHRVVQLYKPTGYAKTGLFEYQNVSRHEDFPTLTSFDWSPTVPGVVAIGTPTGVVNLLKIDDDSNAYVELNLKMSRTCQAVAFSTSNLLAVGLDRVRSDRSLYIWDVNRLSSSARPVDAASIGSGATASAGGFPKDMEPFGEPIEVREASVSVSSVRFFEDNPSTLVVGIKGQGLRIHDLRDPGLHPLQFQTRCTNNLAIDYADPNYVASSALDHPGIMVWDKRATSRSMASPLYLDAVDVDELPWGGALRLDRAVTPESEQAINESKASVIRALRYCRDHRGMLGVLSGSGQLKVYETKHEYCPPELIADHSPELLEVRRSNEMDNQYSDPRHKNERIVSFDWVTIGSPALRPRVLVLRANGSYDILEKPSFTTTYPFKLIPWTAPYRGLEEGASYHAMMQFETHQATEVLYPVAFEEALADIPIFASDAAEINGAIQKAQKERAAQVDADALAQAKTSRLSPEFYSAKTVAKKLKILRAFEKKHLRQPPKKGAAQDARAGTAPTAPTAPTALTAPTATAAATAASTAGSLADLTDSTASLASVSGRPLTSQELHESLLSSTLARQGFPSEAQAVLDHVMLLRAKERYLFHCARNQEIVADDPWLRDVWGWLGDAEAAVDNGDMTAHYLDLSYMGVAGIWFEDLGTNKDARIYGIDPSSSPSFPDASNWQRTISSICRKRGVRRYEGVETRKPHHRQLCLEICGWGRPPASSLAANNSGSDGADGSGETDTATERTTSYHTMAAAQALFRGDNRQAVQILKMASTEHPELLFVSLALQLMGRRDEEGIKNGAAGGGTVLGARGDRDQLDFDEALASKTDPYLRAISSLIATGDWTTIAHQTSLPLRERVFVAVRMFDDDQLSAWLRDTLAEAVRTGDVEGLVLTGLTEPAVDIWARYVDKFHDVQTATLVMSMAAPRFVDDYRCTAWRTAYRAYLQRHRAFFQRAKFEVESTKRSKGAADGRPKVAPPARQIALRCVYCDAQTRLAVPPPASGVSTSASASGSAGGSAGGVLGSVMALDNHNQLPAKLAMAGVSCPNCKRHLPRCVVCLEIVGTPRSDRPEASADADTRLAARFPTFCLKCDHVLHLDHARQWFSRHAECPVPECRCRCNFRANPELNYQ</sequence>
<feature type="compositionally biased region" description="Low complexity" evidence="4">
    <location>
        <begin position="526"/>
        <end position="540"/>
    </location>
</feature>
<accession>A0A0C2J0H0</accession>
<dbReference type="PANTHER" id="PTHR16453:SF9">
    <property type="entry name" value="GATOR COMPLEX PROTEIN MIOS"/>
    <property type="match status" value="1"/>
</dbReference>
<feature type="region of interest" description="Disordered" evidence="4">
    <location>
        <begin position="512"/>
        <end position="540"/>
    </location>
</feature>
<reference evidence="7 8" key="1">
    <citation type="journal article" date="2014" name="BMC Genomics">
        <title>Comparative genomics of the major fungal agents of human and animal Sporotrichosis: Sporothrix schenckii and Sporothrix brasiliensis.</title>
        <authorList>
            <person name="Teixeira M.M."/>
            <person name="de Almeida L.G."/>
            <person name="Kubitschek-Barreira P."/>
            <person name="Alves F.L."/>
            <person name="Kioshima E.S."/>
            <person name="Abadio A.K."/>
            <person name="Fernandes L."/>
            <person name="Derengowski L.S."/>
            <person name="Ferreira K.S."/>
            <person name="Souza R.C."/>
            <person name="Ruiz J.C."/>
            <person name="de Andrade N.C."/>
            <person name="Paes H.C."/>
            <person name="Nicola A.M."/>
            <person name="Albuquerque P."/>
            <person name="Gerber A.L."/>
            <person name="Martins V.P."/>
            <person name="Peconick L.D."/>
            <person name="Neto A.V."/>
            <person name="Chaucanez C.B."/>
            <person name="Silva P.A."/>
            <person name="Cunha O.L."/>
            <person name="de Oliveira F.F."/>
            <person name="dos Santos T.C."/>
            <person name="Barros A.L."/>
            <person name="Soares M.A."/>
            <person name="de Oliveira L.M."/>
            <person name="Marini M.M."/>
            <person name="Villalobos-Duno H."/>
            <person name="Cunha M.M."/>
            <person name="de Hoog S."/>
            <person name="da Silveira J.F."/>
            <person name="Henrissat B."/>
            <person name="Nino-Vega G.A."/>
            <person name="Cisalpino P.S."/>
            <person name="Mora-Montes H.M."/>
            <person name="Almeida S.R."/>
            <person name="Stajich J.E."/>
            <person name="Lopes-Bezerra L.M."/>
            <person name="Vasconcelos A.T."/>
            <person name="Felipe M.S."/>
        </authorList>
    </citation>
    <scope>NUCLEOTIDE SEQUENCE [LARGE SCALE GENOMIC DNA]</scope>
    <source>
        <strain evidence="7 8">5110</strain>
    </source>
</reference>
<evidence type="ECO:0000313" key="8">
    <source>
        <dbReference type="Proteomes" id="UP000031575"/>
    </source>
</evidence>
<dbReference type="Proteomes" id="UP000031575">
    <property type="component" value="Unassembled WGS sequence"/>
</dbReference>
<comment type="caution">
    <text evidence="7">The sequence shown here is derived from an EMBL/GenBank/DDBJ whole genome shotgun (WGS) entry which is preliminary data.</text>
</comment>
<feature type="domain" description="GATOR2 complex protein MIO zinc-ribbon like" evidence="5">
    <location>
        <begin position="1059"/>
        <end position="1136"/>
    </location>
</feature>
<dbReference type="Gene3D" id="2.130.10.10">
    <property type="entry name" value="YVTN repeat-like/Quinoprotein amine dehydrogenase"/>
    <property type="match status" value="1"/>
</dbReference>
<dbReference type="InterPro" id="IPR049092">
    <property type="entry name" value="MIOS_a-sol"/>
</dbReference>
<dbReference type="EMBL" id="AWTV01000008">
    <property type="protein sequence ID" value="KIH90632.1"/>
    <property type="molecule type" value="Genomic_DNA"/>
</dbReference>
<feature type="region of interest" description="Disordered" evidence="4">
    <location>
        <begin position="739"/>
        <end position="759"/>
    </location>
</feature>
<name>A0A0C2J0H0_9PEZI</name>
<dbReference type="OrthoDB" id="341486at2759"/>
<comment type="similarity">
    <text evidence="1">Belongs to the WD repeat mio family.</text>
</comment>
<protein>
    <submittedName>
        <fullName evidence="7">Uncharacterized protein</fullName>
    </submittedName>
</protein>
<evidence type="ECO:0000256" key="4">
    <source>
        <dbReference type="SAM" id="MobiDB-lite"/>
    </source>
</evidence>
<dbReference type="SUPFAM" id="SSF50978">
    <property type="entry name" value="WD40 repeat-like"/>
    <property type="match status" value="1"/>
</dbReference>
<proteinExistence type="inferred from homology"/>
<keyword evidence="8" id="KW-1185">Reference proteome</keyword>
<feature type="domain" description="MIOS-like alpha-solenoid" evidence="6">
    <location>
        <begin position="609"/>
        <end position="803"/>
    </location>
</feature>
<dbReference type="Pfam" id="PF21719">
    <property type="entry name" value="MIOS_a-sol"/>
    <property type="match status" value="1"/>
</dbReference>
<organism evidence="7 8">
    <name type="scientific">Sporothrix brasiliensis 5110</name>
    <dbReference type="NCBI Taxonomy" id="1398154"/>
    <lineage>
        <taxon>Eukaryota</taxon>
        <taxon>Fungi</taxon>
        <taxon>Dikarya</taxon>
        <taxon>Ascomycota</taxon>
        <taxon>Pezizomycotina</taxon>
        <taxon>Sordariomycetes</taxon>
        <taxon>Sordariomycetidae</taxon>
        <taxon>Ophiostomatales</taxon>
        <taxon>Ophiostomataceae</taxon>
        <taxon>Sporothrix</taxon>
    </lineage>
</organism>